<dbReference type="PANTHER" id="PTHR43806">
    <property type="entry name" value="PEPTIDASE S8"/>
    <property type="match status" value="1"/>
</dbReference>
<evidence type="ECO:0000259" key="10">
    <source>
        <dbReference type="Pfam" id="PF00082"/>
    </source>
</evidence>
<dbReference type="Pfam" id="PF05922">
    <property type="entry name" value="Inhibitor_I9"/>
    <property type="match status" value="1"/>
</dbReference>
<feature type="signal peptide" evidence="9">
    <location>
        <begin position="1"/>
        <end position="22"/>
    </location>
</feature>
<dbReference type="AlphaFoldDB" id="A0AAU7U7X4"/>
<feature type="active site" description="Charge relay system" evidence="6 7">
    <location>
        <position position="193"/>
    </location>
</feature>
<dbReference type="Pfam" id="PF02225">
    <property type="entry name" value="PA"/>
    <property type="match status" value="1"/>
</dbReference>
<feature type="chain" id="PRO_5043986336" evidence="9">
    <location>
        <begin position="23"/>
        <end position="599"/>
    </location>
</feature>
<keyword evidence="9" id="KW-0732">Signal</keyword>
<feature type="active site" description="Charge relay system" evidence="6 7">
    <location>
        <position position="232"/>
    </location>
</feature>
<sequence>MKNARSLPYALTTLALILAACGQPSTPSVPSATAPQPSTSTPAPVATTDPAEPDAYLVGFRQGGIAALSVNSQAQRVEQAGGQVRAQWGNLAAVAARLTPAQVAKLKADPSVEYVEPDYQRHALGMRSGATDAQAAKGKPAPAPAPTPAPVSTSSTPLWTANGETTWGDTALRVPSLQSSNYTGAGVAVCVGDTGIDGNHPEFQRRLQGFKNFVTSETNRNDAYQLNDVSHHGTHVSGTIFAQYGAGTGASGLQSGESSNGVGGVATGAHLYMARVLGDTGSGSSSQIINGVNWCAAQLKSKGGTEAHVVISLSLGGGSASQTEQRAYTAAYNSGALIVAATGNDGAAVSYPAAYTNVLAVGAIDDTGTVASFSNFGSKVALVGPGVHVLSSVPLGQGSAASASATGVAAFTDVSGADKSGRGTFSGNIVAAGAGTGTAGSNEFCGTSTRNTALSGNIALIGRGTCSFEEKVANAVASGAKGVMVYNNVAGALGMSLTNSYSIPVVGITQTDGKATLAKLPTTGTVAVTAADYEYFDGTSMATPHVSAAAAVVWAAKPTLTPAQLTTQLTSTATDLGAAGKDNYYGYGLVNPLKAITGN</sequence>
<evidence type="ECO:0000256" key="3">
    <source>
        <dbReference type="ARBA" id="ARBA00022670"/>
    </source>
</evidence>
<reference evidence="13" key="1">
    <citation type="submission" date="2024-06" db="EMBL/GenBank/DDBJ databases">
        <title>Draft Genome Sequence of Deinococcus sonorensis Type Strain KR-87, a Biofilm Producing Representative of the Genus Deinococcus.</title>
        <authorList>
            <person name="Boren L.S."/>
            <person name="Grosso R.A."/>
            <person name="Hugenberg-Cox A.N."/>
            <person name="Hill J.T.E."/>
            <person name="Albert C.M."/>
            <person name="Tuohy J.M."/>
        </authorList>
    </citation>
    <scope>NUCLEOTIDE SEQUENCE</scope>
    <source>
        <strain evidence="13">KR-87</strain>
    </source>
</reference>
<keyword evidence="4 7" id="KW-0378">Hydrolase</keyword>
<dbReference type="InterPro" id="IPR023828">
    <property type="entry name" value="Peptidase_S8_Ser-AS"/>
</dbReference>
<organism evidence="13">
    <name type="scientific">Deinococcus sonorensis KR-87</name>
    <dbReference type="NCBI Taxonomy" id="694439"/>
    <lineage>
        <taxon>Bacteria</taxon>
        <taxon>Thermotogati</taxon>
        <taxon>Deinococcota</taxon>
        <taxon>Deinococci</taxon>
        <taxon>Deinococcales</taxon>
        <taxon>Deinococcaceae</taxon>
        <taxon>Deinococcus</taxon>
    </lineage>
</organism>
<dbReference type="Gene3D" id="3.40.50.200">
    <property type="entry name" value="Peptidase S8/S53 domain"/>
    <property type="match status" value="1"/>
</dbReference>
<accession>A0AAU7U7X4</accession>
<evidence type="ECO:0000256" key="5">
    <source>
        <dbReference type="ARBA" id="ARBA00022825"/>
    </source>
</evidence>
<dbReference type="Gene3D" id="3.50.30.30">
    <property type="match status" value="1"/>
</dbReference>
<dbReference type="InterPro" id="IPR037045">
    <property type="entry name" value="S8pro/Inhibitor_I9_sf"/>
</dbReference>
<keyword evidence="2" id="KW-0134">Cell wall</keyword>
<feature type="domain" description="Inhibitor I9" evidence="12">
    <location>
        <begin position="91"/>
        <end position="122"/>
    </location>
</feature>
<keyword evidence="5 7" id="KW-0720">Serine protease</keyword>
<evidence type="ECO:0000256" key="7">
    <source>
        <dbReference type="PROSITE-ProRule" id="PRU01240"/>
    </source>
</evidence>
<dbReference type="InterPro" id="IPR036852">
    <property type="entry name" value="Peptidase_S8/S53_dom_sf"/>
</dbReference>
<dbReference type="PRINTS" id="PR00723">
    <property type="entry name" value="SUBTILISIN"/>
</dbReference>
<dbReference type="Gene3D" id="3.30.70.80">
    <property type="entry name" value="Peptidase S8 propeptide/proteinase inhibitor I9"/>
    <property type="match status" value="1"/>
</dbReference>
<gene>
    <name evidence="13" type="ORF">ABOD76_14005</name>
</gene>
<dbReference type="RefSeq" id="WP_350242589.1">
    <property type="nucleotide sequence ID" value="NZ_CP158299.1"/>
</dbReference>
<dbReference type="KEGG" id="dsc:ABOD76_14005"/>
<dbReference type="InterPro" id="IPR010259">
    <property type="entry name" value="S8pro/Inhibitor_I9"/>
</dbReference>
<evidence type="ECO:0000256" key="8">
    <source>
        <dbReference type="SAM" id="MobiDB-lite"/>
    </source>
</evidence>
<evidence type="ECO:0000256" key="9">
    <source>
        <dbReference type="SAM" id="SignalP"/>
    </source>
</evidence>
<evidence type="ECO:0000256" key="4">
    <source>
        <dbReference type="ARBA" id="ARBA00022801"/>
    </source>
</evidence>
<dbReference type="PANTHER" id="PTHR43806:SF11">
    <property type="entry name" value="CEREVISIN-RELATED"/>
    <property type="match status" value="1"/>
</dbReference>
<dbReference type="PROSITE" id="PS51257">
    <property type="entry name" value="PROKAR_LIPOPROTEIN"/>
    <property type="match status" value="1"/>
</dbReference>
<feature type="region of interest" description="Disordered" evidence="8">
    <location>
        <begin position="26"/>
        <end position="51"/>
    </location>
</feature>
<evidence type="ECO:0000256" key="6">
    <source>
        <dbReference type="PIRSR" id="PIRSR615500-1"/>
    </source>
</evidence>
<feature type="domain" description="Peptidase S8/S53" evidence="10">
    <location>
        <begin position="184"/>
        <end position="410"/>
    </location>
</feature>
<keyword evidence="2" id="KW-0964">Secreted</keyword>
<dbReference type="InterPro" id="IPR003137">
    <property type="entry name" value="PA_domain"/>
</dbReference>
<dbReference type="InterPro" id="IPR015500">
    <property type="entry name" value="Peptidase_S8_subtilisin-rel"/>
</dbReference>
<evidence type="ECO:0000256" key="2">
    <source>
        <dbReference type="ARBA" id="ARBA00022512"/>
    </source>
</evidence>
<feature type="domain" description="PA" evidence="11">
    <location>
        <begin position="427"/>
        <end position="515"/>
    </location>
</feature>
<name>A0AAU7U7X4_9DEIO</name>
<feature type="region of interest" description="Disordered" evidence="8">
    <location>
        <begin position="128"/>
        <end position="157"/>
    </location>
</feature>
<proteinExistence type="inferred from homology"/>
<comment type="similarity">
    <text evidence="1 7">Belongs to the peptidase S8 family.</text>
</comment>
<evidence type="ECO:0000259" key="11">
    <source>
        <dbReference type="Pfam" id="PF02225"/>
    </source>
</evidence>
<evidence type="ECO:0000256" key="1">
    <source>
        <dbReference type="ARBA" id="ARBA00011073"/>
    </source>
</evidence>
<dbReference type="SUPFAM" id="SSF52743">
    <property type="entry name" value="Subtilisin-like"/>
    <property type="match status" value="1"/>
</dbReference>
<protein>
    <submittedName>
        <fullName evidence="13">S8 family serine peptidase</fullName>
    </submittedName>
</protein>
<dbReference type="GO" id="GO:0006508">
    <property type="term" value="P:proteolysis"/>
    <property type="evidence" value="ECO:0007669"/>
    <property type="project" value="UniProtKB-KW"/>
</dbReference>
<dbReference type="GO" id="GO:0004252">
    <property type="term" value="F:serine-type endopeptidase activity"/>
    <property type="evidence" value="ECO:0007669"/>
    <property type="project" value="UniProtKB-UniRule"/>
</dbReference>
<keyword evidence="3 7" id="KW-0645">Protease</keyword>
<dbReference type="PROSITE" id="PS00138">
    <property type="entry name" value="SUBTILASE_SER"/>
    <property type="match status" value="1"/>
</dbReference>
<dbReference type="Pfam" id="PF00082">
    <property type="entry name" value="Peptidase_S8"/>
    <property type="match status" value="2"/>
</dbReference>
<feature type="domain" description="Peptidase S8/S53" evidence="10">
    <location>
        <begin position="523"/>
        <end position="588"/>
    </location>
</feature>
<dbReference type="SUPFAM" id="SSF54897">
    <property type="entry name" value="Protease propeptides/inhibitors"/>
    <property type="match status" value="1"/>
</dbReference>
<evidence type="ECO:0000313" key="13">
    <source>
        <dbReference type="EMBL" id="XBV84552.1"/>
    </source>
</evidence>
<dbReference type="PROSITE" id="PS51892">
    <property type="entry name" value="SUBTILASE"/>
    <property type="match status" value="1"/>
</dbReference>
<dbReference type="InterPro" id="IPR050131">
    <property type="entry name" value="Peptidase_S8_subtilisin-like"/>
</dbReference>
<evidence type="ECO:0000259" key="12">
    <source>
        <dbReference type="Pfam" id="PF05922"/>
    </source>
</evidence>
<dbReference type="EMBL" id="CP158299">
    <property type="protein sequence ID" value="XBV84552.1"/>
    <property type="molecule type" value="Genomic_DNA"/>
</dbReference>
<dbReference type="InterPro" id="IPR000209">
    <property type="entry name" value="Peptidase_S8/S53_dom"/>
</dbReference>
<feature type="active site" description="Charge relay system" evidence="6 7">
    <location>
        <position position="540"/>
    </location>
</feature>